<dbReference type="RefSeq" id="WP_015195514.1">
    <property type="nucleotide sequence ID" value="NC_019748.1"/>
</dbReference>
<dbReference type="InterPro" id="IPR018117">
    <property type="entry name" value="C5_DNA_meth_AS"/>
</dbReference>
<gene>
    <name evidence="8" type="ordered locus">Sta7437_4391</name>
</gene>
<dbReference type="PROSITE" id="PS00094">
    <property type="entry name" value="C5_MTASE_1"/>
    <property type="match status" value="1"/>
</dbReference>
<dbReference type="PATRIC" id="fig|111780.3.peg.4546"/>
<dbReference type="PANTHER" id="PTHR10629">
    <property type="entry name" value="CYTOSINE-SPECIFIC METHYLTRANSFERASE"/>
    <property type="match status" value="1"/>
</dbReference>
<dbReference type="PANTHER" id="PTHR10629:SF52">
    <property type="entry name" value="DNA (CYTOSINE-5)-METHYLTRANSFERASE 1"/>
    <property type="match status" value="1"/>
</dbReference>
<dbReference type="GO" id="GO:0003886">
    <property type="term" value="F:DNA (cytosine-5-)-methyltransferase activity"/>
    <property type="evidence" value="ECO:0007669"/>
    <property type="project" value="UniProtKB-EC"/>
</dbReference>
<keyword evidence="9" id="KW-1185">Reference proteome</keyword>
<dbReference type="Pfam" id="PF00145">
    <property type="entry name" value="DNA_methylase"/>
    <property type="match status" value="1"/>
</dbReference>
<keyword evidence="1 5" id="KW-0489">Methyltransferase</keyword>
<evidence type="ECO:0000256" key="2">
    <source>
        <dbReference type="ARBA" id="ARBA00022679"/>
    </source>
</evidence>
<proteinExistence type="inferred from homology"/>
<dbReference type="EC" id="2.1.1.37" evidence="7"/>
<evidence type="ECO:0000256" key="1">
    <source>
        <dbReference type="ARBA" id="ARBA00022603"/>
    </source>
</evidence>
<dbReference type="GO" id="GO:0003677">
    <property type="term" value="F:DNA binding"/>
    <property type="evidence" value="ECO:0007669"/>
    <property type="project" value="TreeGrafter"/>
</dbReference>
<evidence type="ECO:0000256" key="4">
    <source>
        <dbReference type="ARBA" id="ARBA00022747"/>
    </source>
</evidence>
<sequence>MKIVSLFSGCGGMDLGFIWSGYQVVWANDIDHYACETYKLNIGNHIVEADISQIDFSSIPDCDVILGGFPCQDFSMIWKRKGIESDRGNLYQYFVKAVALKQPLFFVAENVRGLLTANKRKAIQKIIKDFENCGYKINADIYNFADYGTPQLRERVLIIGIRKDIDFNYKKPQSTHNNYVTAGEALRGVEKAIYNNEPLKIRPKTTKILELIPEGGNFQSIPKDSPYYVKGMISHVYRRLDRNKPATTIIAAGGGGTWGYHFSEPRPLTNRERARLFGYPDDFKFIGKIADVRRQIGNSVSPVAIKVVADELKQIFESKQNKPLKSLKKLTQTNFNQNGLYQYQQLQLPLIFEKYSAKKEKILELTQEEDMMPSSRVYTASNTIKQQYNLVSTINNEETDLLFINENTYLTPNQALKFFELCKRDIQPKDLEFRRKNNLKIGDETIQPEIVFQRVRGSRNRLCCQLRDLENYILKIYEHSIDLEYNDAKIVIENYDEVLHRSKKHGMRGQRNFTGKIEDEVRGKLAEHGFSKYLANLNNIEFPVDYSTVSDSNTKRDAGDFTQVVINYQMYDIPQQYHISLKSTNGNYLAIPQHEIDWEGEIFVLVKLHIKETFLYQAIKAGLQLAQLNLNENLGWLEIRGFISKNDFKNSYVSKKLPDGTELSYPNYIKAPIQLNQNISQLTDLLETIKKLVL</sequence>
<dbReference type="GO" id="GO:0032259">
    <property type="term" value="P:methylation"/>
    <property type="evidence" value="ECO:0007669"/>
    <property type="project" value="UniProtKB-KW"/>
</dbReference>
<dbReference type="OrthoDB" id="9813719at2"/>
<dbReference type="CDD" id="cd00315">
    <property type="entry name" value="Cyt_C5_DNA_methylase"/>
    <property type="match status" value="1"/>
</dbReference>
<dbReference type="InterPro" id="IPR001525">
    <property type="entry name" value="C5_MeTfrase"/>
</dbReference>
<dbReference type="Gene3D" id="3.90.120.10">
    <property type="entry name" value="DNA Methylase, subunit A, domain 2"/>
    <property type="match status" value="1"/>
</dbReference>
<comment type="similarity">
    <text evidence="5 6">Belongs to the class I-like SAM-binding methyltransferase superfamily. C5-methyltransferase family.</text>
</comment>
<dbReference type="NCBIfam" id="TIGR00675">
    <property type="entry name" value="dcm"/>
    <property type="match status" value="1"/>
</dbReference>
<dbReference type="STRING" id="111780.Sta7437_4391"/>
<dbReference type="eggNOG" id="COG0270">
    <property type="taxonomic scope" value="Bacteria"/>
</dbReference>
<dbReference type="GO" id="GO:0009307">
    <property type="term" value="P:DNA restriction-modification system"/>
    <property type="evidence" value="ECO:0007669"/>
    <property type="project" value="UniProtKB-KW"/>
</dbReference>
<dbReference type="PROSITE" id="PS51679">
    <property type="entry name" value="SAM_MT_C5"/>
    <property type="match status" value="1"/>
</dbReference>
<dbReference type="REBASE" id="58146">
    <property type="entry name" value="M.Scy7437ORF4391P"/>
</dbReference>
<evidence type="ECO:0000256" key="6">
    <source>
        <dbReference type="RuleBase" id="RU000416"/>
    </source>
</evidence>
<dbReference type="Gene3D" id="3.40.50.150">
    <property type="entry name" value="Vaccinia Virus protein VP39"/>
    <property type="match status" value="1"/>
</dbReference>
<dbReference type="AlphaFoldDB" id="K9XZ32"/>
<reference evidence="9" key="1">
    <citation type="journal article" date="2013" name="Proc. Natl. Acad. Sci. U.S.A.">
        <title>Improving the coverage of the cyanobacterial phylum using diversity-driven genome sequencing.</title>
        <authorList>
            <person name="Shih P.M."/>
            <person name="Wu D."/>
            <person name="Latifi A."/>
            <person name="Axen S.D."/>
            <person name="Fewer D.P."/>
            <person name="Talla E."/>
            <person name="Calteau A."/>
            <person name="Cai F."/>
            <person name="Tandeau de Marsac N."/>
            <person name="Rippka R."/>
            <person name="Herdman M."/>
            <person name="Sivonen K."/>
            <person name="Coursin T."/>
            <person name="Laurent T."/>
            <person name="Goodwin L."/>
            <person name="Nolan M."/>
            <person name="Davenport K.W."/>
            <person name="Han C.S."/>
            <person name="Rubin E.M."/>
            <person name="Eisen J.A."/>
            <person name="Woyke T."/>
            <person name="Gugger M."/>
            <person name="Kerfeld C.A."/>
        </authorList>
    </citation>
    <scope>NUCLEOTIDE SEQUENCE [LARGE SCALE GENOMIC DNA]</scope>
    <source>
        <strain evidence="9">ATCC 29371 / PCC 7437</strain>
    </source>
</reference>
<dbReference type="InterPro" id="IPR029063">
    <property type="entry name" value="SAM-dependent_MTases_sf"/>
</dbReference>
<name>K9XZ32_STAC7</name>
<dbReference type="Proteomes" id="UP000010473">
    <property type="component" value="Chromosome"/>
</dbReference>
<keyword evidence="2 5" id="KW-0808">Transferase</keyword>
<dbReference type="HOGENOM" id="CLU_396851_0_0_3"/>
<keyword evidence="4" id="KW-0680">Restriction system</keyword>
<dbReference type="SUPFAM" id="SSF53335">
    <property type="entry name" value="S-adenosyl-L-methionine-dependent methyltransferases"/>
    <property type="match status" value="1"/>
</dbReference>
<keyword evidence="3 5" id="KW-0949">S-adenosyl-L-methionine</keyword>
<dbReference type="GO" id="GO:0044027">
    <property type="term" value="P:negative regulation of gene expression via chromosomal CpG island methylation"/>
    <property type="evidence" value="ECO:0007669"/>
    <property type="project" value="TreeGrafter"/>
</dbReference>
<evidence type="ECO:0000313" key="9">
    <source>
        <dbReference type="Proteomes" id="UP000010473"/>
    </source>
</evidence>
<comment type="catalytic activity">
    <reaction evidence="7">
        <text>a 2'-deoxycytidine in DNA + S-adenosyl-L-methionine = a 5-methyl-2'-deoxycytidine in DNA + S-adenosyl-L-homocysteine + H(+)</text>
        <dbReference type="Rhea" id="RHEA:13681"/>
        <dbReference type="Rhea" id="RHEA-COMP:11369"/>
        <dbReference type="Rhea" id="RHEA-COMP:11370"/>
        <dbReference type="ChEBI" id="CHEBI:15378"/>
        <dbReference type="ChEBI" id="CHEBI:57856"/>
        <dbReference type="ChEBI" id="CHEBI:59789"/>
        <dbReference type="ChEBI" id="CHEBI:85452"/>
        <dbReference type="ChEBI" id="CHEBI:85454"/>
        <dbReference type="EC" id="2.1.1.37"/>
    </reaction>
</comment>
<evidence type="ECO:0000256" key="3">
    <source>
        <dbReference type="ARBA" id="ARBA00022691"/>
    </source>
</evidence>
<protein>
    <recommendedName>
        <fullName evidence="7">Cytosine-specific methyltransferase</fullName>
        <ecNumber evidence="7">2.1.1.37</ecNumber>
    </recommendedName>
</protein>
<dbReference type="KEGG" id="scs:Sta7437_4391"/>
<organism evidence="8 9">
    <name type="scientific">Stanieria cyanosphaera (strain ATCC 29371 / PCC 7437)</name>
    <dbReference type="NCBI Taxonomy" id="111780"/>
    <lineage>
        <taxon>Bacteria</taxon>
        <taxon>Bacillati</taxon>
        <taxon>Cyanobacteriota</taxon>
        <taxon>Cyanophyceae</taxon>
        <taxon>Pleurocapsales</taxon>
        <taxon>Dermocarpellaceae</taxon>
        <taxon>Stanieria</taxon>
    </lineage>
</organism>
<dbReference type="PRINTS" id="PR00105">
    <property type="entry name" value="C5METTRFRASE"/>
</dbReference>
<dbReference type="InterPro" id="IPR050390">
    <property type="entry name" value="C5-Methyltransferase"/>
</dbReference>
<accession>K9XZ32</accession>
<dbReference type="EMBL" id="CP003653">
    <property type="protein sequence ID" value="AFZ37860.1"/>
    <property type="molecule type" value="Genomic_DNA"/>
</dbReference>
<evidence type="ECO:0000256" key="7">
    <source>
        <dbReference type="RuleBase" id="RU000417"/>
    </source>
</evidence>
<feature type="active site" evidence="5">
    <location>
        <position position="71"/>
    </location>
</feature>
<evidence type="ECO:0000256" key="5">
    <source>
        <dbReference type="PROSITE-ProRule" id="PRU01016"/>
    </source>
</evidence>
<evidence type="ECO:0000313" key="8">
    <source>
        <dbReference type="EMBL" id="AFZ37860.1"/>
    </source>
</evidence>